<dbReference type="EMBL" id="LN555523">
    <property type="protein sequence ID" value="CED93779.1"/>
    <property type="molecule type" value="Genomic_DNA"/>
</dbReference>
<dbReference type="KEGG" id="ril:CRIB_1028"/>
<dbReference type="Proteomes" id="UP000245622">
    <property type="component" value="Chromosome 1"/>
</dbReference>
<dbReference type="PANTHER" id="PTHR13504">
    <property type="entry name" value="FIDO DOMAIN-CONTAINING PROTEIN DDB_G0283145"/>
    <property type="match status" value="1"/>
</dbReference>
<proteinExistence type="predicted"/>
<feature type="binding site" evidence="2">
    <location>
        <begin position="358"/>
        <end position="359"/>
    </location>
    <ligand>
        <name>ATP</name>
        <dbReference type="ChEBI" id="CHEBI:30616"/>
    </ligand>
</feature>
<dbReference type="InterPro" id="IPR036597">
    <property type="entry name" value="Fido-like_dom_sf"/>
</dbReference>
<dbReference type="PROSITE" id="PS51459">
    <property type="entry name" value="FIDO"/>
    <property type="match status" value="1"/>
</dbReference>
<organism evidence="4 5">
    <name type="scientific">Romboutsia ilealis</name>
    <dbReference type="NCBI Taxonomy" id="1115758"/>
    <lineage>
        <taxon>Bacteria</taxon>
        <taxon>Bacillati</taxon>
        <taxon>Bacillota</taxon>
        <taxon>Clostridia</taxon>
        <taxon>Peptostreptococcales</taxon>
        <taxon>Peptostreptococcaceae</taxon>
        <taxon>Romboutsia</taxon>
    </lineage>
</organism>
<feature type="binding site" evidence="2">
    <location>
        <begin position="320"/>
        <end position="327"/>
    </location>
    <ligand>
        <name>ATP</name>
        <dbReference type="ChEBI" id="CHEBI:30616"/>
    </ligand>
</feature>
<protein>
    <submittedName>
        <fullName evidence="4">Filamentation induced by cAMP protein Fic</fullName>
    </submittedName>
</protein>
<dbReference type="InterPro" id="IPR040198">
    <property type="entry name" value="Fido_containing"/>
</dbReference>
<feature type="domain" description="Fido" evidence="3">
    <location>
        <begin position="233"/>
        <end position="381"/>
    </location>
</feature>
<dbReference type="Pfam" id="PF02661">
    <property type="entry name" value="Fic"/>
    <property type="match status" value="1"/>
</dbReference>
<evidence type="ECO:0000313" key="4">
    <source>
        <dbReference type="EMBL" id="CED93779.1"/>
    </source>
</evidence>
<dbReference type="SUPFAM" id="SSF140931">
    <property type="entry name" value="Fic-like"/>
    <property type="match status" value="1"/>
</dbReference>
<feature type="active site" evidence="1">
    <location>
        <position position="316"/>
    </location>
</feature>
<keyword evidence="5" id="KW-1185">Reference proteome</keyword>
<reference evidence="4 5" key="1">
    <citation type="submission" date="2014-04" db="EMBL/GenBank/DDBJ databases">
        <authorList>
            <person name="Hornung B.V."/>
        </authorList>
    </citation>
    <scope>NUCLEOTIDE SEQUENCE [LARGE SCALE GENOMIC DNA]</scope>
    <source>
        <strain evidence="4 5">CRIB</strain>
    </source>
</reference>
<gene>
    <name evidence="4" type="ORF">CRIB_1028</name>
</gene>
<dbReference type="PANTHER" id="PTHR13504:SF38">
    <property type="entry name" value="FIDO DOMAIN-CONTAINING PROTEIN"/>
    <property type="match status" value="1"/>
</dbReference>
<name>A0A1V1I0W8_9FIRM</name>
<dbReference type="InterPro" id="IPR003812">
    <property type="entry name" value="Fido"/>
</dbReference>
<evidence type="ECO:0000259" key="3">
    <source>
        <dbReference type="PROSITE" id="PS51459"/>
    </source>
</evidence>
<sequence>MTKLKKVKYNKRKHIKVGDIMQNKLTKREQSKQNNILAIQTFKNQGYTVAQTAELLRLSKRTVYRYWDNTDYKIFNNISEVKTETEQYITKEKYKYQMEKGKDLDYEWDKILSKRKEIATYTELKNEKGNKLWFVETEKIKSAIDYIEIKAKDDLLKYSKSLFKNYISSEEMLLDSLADESFYSSTIEGAFSTRKVAKELVTDKRVPSSKSEKMIYNNHMALKYGLEDKENQITEDLMLKIFELISKDTLDEETQINKYRVEDVVVRDKRGEIIHEGAHVDNIQSMMDDLFRFMYSNDINPIIKSAIFHFYFVFVHPFPDGNGRTARATSYIYLVKEGYDIFKHFSISALIAQKKSKYYKCIKDVEDNELDMTYFIEFILGVVSESIDIILDKYTRKHIENYIFMELVDKGVNITNEQKKIIKYILNKENYSATIENYTKKNKSSDYKKVNKDMNYLTDIGILTKSKEGRHNLYSINVIK</sequence>
<dbReference type="Gene3D" id="1.10.3290.10">
    <property type="entry name" value="Fido-like domain"/>
    <property type="match status" value="1"/>
</dbReference>
<keyword evidence="2" id="KW-0067">ATP-binding</keyword>
<evidence type="ECO:0000256" key="1">
    <source>
        <dbReference type="PIRSR" id="PIRSR640198-1"/>
    </source>
</evidence>
<keyword evidence="2" id="KW-0547">Nucleotide-binding</keyword>
<evidence type="ECO:0000313" key="5">
    <source>
        <dbReference type="Proteomes" id="UP000245622"/>
    </source>
</evidence>
<dbReference type="AlphaFoldDB" id="A0A1V1I0W8"/>
<evidence type="ECO:0000256" key="2">
    <source>
        <dbReference type="PIRSR" id="PIRSR640198-2"/>
    </source>
</evidence>
<accession>A0A1V1I0W8</accession>
<dbReference type="GO" id="GO:0005524">
    <property type="term" value="F:ATP binding"/>
    <property type="evidence" value="ECO:0007669"/>
    <property type="project" value="UniProtKB-KW"/>
</dbReference>
<feature type="binding site" evidence="2">
    <location>
        <position position="368"/>
    </location>
    <ligand>
        <name>ATP</name>
        <dbReference type="ChEBI" id="CHEBI:30616"/>
    </ligand>
</feature>